<dbReference type="STRING" id="1079859.SAMN04515674_11833"/>
<sequence>MLVYNIRKSKYADSLKASGVANRWNKDDEFVIYAGASISLSTLELVAH</sequence>
<evidence type="ECO:0008006" key="3">
    <source>
        <dbReference type="Google" id="ProtNLM"/>
    </source>
</evidence>
<dbReference type="EMBL" id="FOXH01000018">
    <property type="protein sequence ID" value="SFQ42232.1"/>
    <property type="molecule type" value="Genomic_DNA"/>
</dbReference>
<protein>
    <recommendedName>
        <fullName evidence="3">RES domain-containing protein</fullName>
    </recommendedName>
</protein>
<keyword evidence="2" id="KW-1185">Reference proteome</keyword>
<organism evidence="1 2">
    <name type="scientific">Pseudarcicella hirudinis</name>
    <dbReference type="NCBI Taxonomy" id="1079859"/>
    <lineage>
        <taxon>Bacteria</taxon>
        <taxon>Pseudomonadati</taxon>
        <taxon>Bacteroidota</taxon>
        <taxon>Cytophagia</taxon>
        <taxon>Cytophagales</taxon>
        <taxon>Flectobacillaceae</taxon>
        <taxon>Pseudarcicella</taxon>
    </lineage>
</organism>
<name>A0A1I5YDF6_9BACT</name>
<gene>
    <name evidence="1" type="ORF">SAMN04515674_11833</name>
</gene>
<accession>A0A1I5YDF6</accession>
<evidence type="ECO:0000313" key="1">
    <source>
        <dbReference type="EMBL" id="SFQ42232.1"/>
    </source>
</evidence>
<evidence type="ECO:0000313" key="2">
    <source>
        <dbReference type="Proteomes" id="UP000199306"/>
    </source>
</evidence>
<reference evidence="1 2" key="1">
    <citation type="submission" date="2016-10" db="EMBL/GenBank/DDBJ databases">
        <authorList>
            <person name="de Groot N.N."/>
        </authorList>
    </citation>
    <scope>NUCLEOTIDE SEQUENCE [LARGE SCALE GENOMIC DNA]</scope>
    <source>
        <strain evidence="2">E92,LMG 26720,CCM 7988</strain>
    </source>
</reference>
<proteinExistence type="predicted"/>
<dbReference type="AlphaFoldDB" id="A0A1I5YDF6"/>
<dbReference type="Proteomes" id="UP000199306">
    <property type="component" value="Unassembled WGS sequence"/>
</dbReference>